<gene>
    <name evidence="1" type="ORF">BDM02DRAFT_3153342</name>
</gene>
<proteinExistence type="predicted"/>
<dbReference type="Proteomes" id="UP000886501">
    <property type="component" value="Unassembled WGS sequence"/>
</dbReference>
<name>A0ACB6ZUK0_THEGA</name>
<reference evidence="1" key="1">
    <citation type="submission" date="2019-10" db="EMBL/GenBank/DDBJ databases">
        <authorList>
            <consortium name="DOE Joint Genome Institute"/>
            <person name="Kuo A."/>
            <person name="Miyauchi S."/>
            <person name="Kiss E."/>
            <person name="Drula E."/>
            <person name="Kohler A."/>
            <person name="Sanchez-Garcia M."/>
            <person name="Andreopoulos B."/>
            <person name="Barry K.W."/>
            <person name="Bonito G."/>
            <person name="Buee M."/>
            <person name="Carver A."/>
            <person name="Chen C."/>
            <person name="Cichocki N."/>
            <person name="Clum A."/>
            <person name="Culley D."/>
            <person name="Crous P.W."/>
            <person name="Fauchery L."/>
            <person name="Girlanda M."/>
            <person name="Hayes R."/>
            <person name="Keri Z."/>
            <person name="Labutti K."/>
            <person name="Lipzen A."/>
            <person name="Lombard V."/>
            <person name="Magnuson J."/>
            <person name="Maillard F."/>
            <person name="Morin E."/>
            <person name="Murat C."/>
            <person name="Nolan M."/>
            <person name="Ohm R."/>
            <person name="Pangilinan J."/>
            <person name="Pereira M."/>
            <person name="Perotto S."/>
            <person name="Peter M."/>
            <person name="Riley R."/>
            <person name="Sitrit Y."/>
            <person name="Stielow B."/>
            <person name="Szollosi G."/>
            <person name="Zifcakova L."/>
            <person name="Stursova M."/>
            <person name="Spatafora J.W."/>
            <person name="Tedersoo L."/>
            <person name="Vaario L.-M."/>
            <person name="Yamada A."/>
            <person name="Yan M."/>
            <person name="Wang P."/>
            <person name="Xu J."/>
            <person name="Bruns T."/>
            <person name="Baldrian P."/>
            <person name="Vilgalys R."/>
            <person name="Henrissat B."/>
            <person name="Grigoriev I.V."/>
            <person name="Hibbett D."/>
            <person name="Nagy L.G."/>
            <person name="Martin F.M."/>
        </authorList>
    </citation>
    <scope>NUCLEOTIDE SEQUENCE</scope>
    <source>
        <strain evidence="1">P2</strain>
    </source>
</reference>
<accession>A0ACB6ZUK0</accession>
<protein>
    <submittedName>
        <fullName evidence="1">Alpha/beta-hydrolase</fullName>
    </submittedName>
</protein>
<keyword evidence="2" id="KW-1185">Reference proteome</keyword>
<organism evidence="1 2">
    <name type="scientific">Thelephora ganbajun</name>
    <name type="common">Ganba fungus</name>
    <dbReference type="NCBI Taxonomy" id="370292"/>
    <lineage>
        <taxon>Eukaryota</taxon>
        <taxon>Fungi</taxon>
        <taxon>Dikarya</taxon>
        <taxon>Basidiomycota</taxon>
        <taxon>Agaricomycotina</taxon>
        <taxon>Agaricomycetes</taxon>
        <taxon>Thelephorales</taxon>
        <taxon>Thelephoraceae</taxon>
        <taxon>Thelephora</taxon>
    </lineage>
</organism>
<reference evidence="1" key="2">
    <citation type="journal article" date="2020" name="Nat. Commun.">
        <title>Large-scale genome sequencing of mycorrhizal fungi provides insights into the early evolution of symbiotic traits.</title>
        <authorList>
            <person name="Miyauchi S."/>
            <person name="Kiss E."/>
            <person name="Kuo A."/>
            <person name="Drula E."/>
            <person name="Kohler A."/>
            <person name="Sanchez-Garcia M."/>
            <person name="Morin E."/>
            <person name="Andreopoulos B."/>
            <person name="Barry K.W."/>
            <person name="Bonito G."/>
            <person name="Buee M."/>
            <person name="Carver A."/>
            <person name="Chen C."/>
            <person name="Cichocki N."/>
            <person name="Clum A."/>
            <person name="Culley D."/>
            <person name="Crous P.W."/>
            <person name="Fauchery L."/>
            <person name="Girlanda M."/>
            <person name="Hayes R.D."/>
            <person name="Keri Z."/>
            <person name="LaButti K."/>
            <person name="Lipzen A."/>
            <person name="Lombard V."/>
            <person name="Magnuson J."/>
            <person name="Maillard F."/>
            <person name="Murat C."/>
            <person name="Nolan M."/>
            <person name="Ohm R.A."/>
            <person name="Pangilinan J."/>
            <person name="Pereira M.F."/>
            <person name="Perotto S."/>
            <person name="Peter M."/>
            <person name="Pfister S."/>
            <person name="Riley R."/>
            <person name="Sitrit Y."/>
            <person name="Stielow J.B."/>
            <person name="Szollosi G."/>
            <person name="Zifcakova L."/>
            <person name="Stursova M."/>
            <person name="Spatafora J.W."/>
            <person name="Tedersoo L."/>
            <person name="Vaario L.M."/>
            <person name="Yamada A."/>
            <person name="Yan M."/>
            <person name="Wang P."/>
            <person name="Xu J."/>
            <person name="Bruns T."/>
            <person name="Baldrian P."/>
            <person name="Vilgalys R."/>
            <person name="Dunand C."/>
            <person name="Henrissat B."/>
            <person name="Grigoriev I.V."/>
            <person name="Hibbett D."/>
            <person name="Nagy L.G."/>
            <person name="Martin F.M."/>
        </authorList>
    </citation>
    <scope>NUCLEOTIDE SEQUENCE</scope>
    <source>
        <strain evidence="1">P2</strain>
    </source>
</reference>
<evidence type="ECO:0000313" key="2">
    <source>
        <dbReference type="Proteomes" id="UP000886501"/>
    </source>
</evidence>
<dbReference type="EMBL" id="MU117965">
    <property type="protein sequence ID" value="KAF9653124.1"/>
    <property type="molecule type" value="Genomic_DNA"/>
</dbReference>
<comment type="caution">
    <text evidence="1">The sequence shown here is derived from an EMBL/GenBank/DDBJ whole genome shotgun (WGS) entry which is preliminary data.</text>
</comment>
<evidence type="ECO:0000313" key="1">
    <source>
        <dbReference type="EMBL" id="KAF9653124.1"/>
    </source>
</evidence>
<sequence>MTTSPGETDLPTIFDPVSLVKKGLCPVTKIRYDGDPLESHSLYYEQHGTGPEKIVLIMGLNSTSFAWAGQVEHFGREPNYSILVFDNRGVGNSGAPLGPYTTSEMARDVVVLLDYIGWKGERGVHVVGISLGGMIAQELSTLIPHRISSLSLIVTTAGGRPWNNFPPLKGTITLARLLTVKDPGVRASKSLETLFPVAWLGAKVEGDPRGRTNREIETENFLKRYYTARPQPFIGVISQMAAGLTHRVSGDRLREISSLVPKVVIVTGDEDHLVNPQRSKFIKASMPEAELIEFSGTGHGVHIQRAKELNGIIARAIRESRSRLLELS</sequence>